<evidence type="ECO:0000256" key="3">
    <source>
        <dbReference type="ARBA" id="ARBA00022989"/>
    </source>
</evidence>
<evidence type="ECO:0000313" key="10">
    <source>
        <dbReference type="Proteomes" id="UP000287865"/>
    </source>
</evidence>
<keyword evidence="5" id="KW-0915">Sodium</keyword>
<keyword evidence="1" id="KW-1003">Cell membrane</keyword>
<reference evidence="7 9" key="2">
    <citation type="submission" date="2018-06" db="EMBL/GenBank/DDBJ databases">
        <title>Genomic Encyclopedia of Type Strains, Phase III (KMG-III): the genomes of soil and plant-associated and newly described type strains.</title>
        <authorList>
            <person name="Whitman W."/>
        </authorList>
    </citation>
    <scope>NUCLEOTIDE SEQUENCE [LARGE SCALE GENOMIC DNA]</scope>
    <source>
        <strain evidence="7 9">CGMCC 1.15366</strain>
    </source>
</reference>
<dbReference type="Proteomes" id="UP000249203">
    <property type="component" value="Unassembled WGS sequence"/>
</dbReference>
<comment type="similarity">
    <text evidence="5">Belongs to the OadG family.</text>
</comment>
<evidence type="ECO:0000256" key="5">
    <source>
        <dbReference type="RuleBase" id="RU004278"/>
    </source>
</evidence>
<proteinExistence type="inferred from homology"/>
<dbReference type="AlphaFoldDB" id="A0A327X6S9"/>
<evidence type="ECO:0000256" key="6">
    <source>
        <dbReference type="SAM" id="MobiDB-lite"/>
    </source>
</evidence>
<evidence type="ECO:0000313" key="8">
    <source>
        <dbReference type="EMBL" id="RUO28569.1"/>
    </source>
</evidence>
<comment type="subcellular location">
    <subcellularLocation>
        <location evidence="5">Cell membrane</location>
        <topology evidence="5">Single-pass membrane protein</topology>
    </subcellularLocation>
</comment>
<evidence type="ECO:0000313" key="7">
    <source>
        <dbReference type="EMBL" id="RAK01754.1"/>
    </source>
</evidence>
<comment type="catalytic activity">
    <reaction evidence="5">
        <text>oxaloacetate + 2 Na(+)(in) + H(+) = pyruvate + 2 Na(+)(out) + CO2</text>
        <dbReference type="Rhea" id="RHEA:57724"/>
        <dbReference type="ChEBI" id="CHEBI:15361"/>
        <dbReference type="ChEBI" id="CHEBI:15378"/>
        <dbReference type="ChEBI" id="CHEBI:16452"/>
        <dbReference type="ChEBI" id="CHEBI:16526"/>
        <dbReference type="ChEBI" id="CHEBI:29101"/>
        <dbReference type="EC" id="7.2.4.2"/>
    </reaction>
</comment>
<organism evidence="7 9">
    <name type="scientific">Aliidiomarina maris</name>
    <dbReference type="NCBI Taxonomy" id="531312"/>
    <lineage>
        <taxon>Bacteria</taxon>
        <taxon>Pseudomonadati</taxon>
        <taxon>Pseudomonadota</taxon>
        <taxon>Gammaproteobacteria</taxon>
        <taxon>Alteromonadales</taxon>
        <taxon>Idiomarinaceae</taxon>
        <taxon>Aliidiomarina</taxon>
    </lineage>
</organism>
<dbReference type="EC" id="7.2.4.2" evidence="5"/>
<sequence length="90" mass="9326">MQPTMSSMLTDAATLMAIGMLSVFLFLVVLTLLVSALTKLAPMPASAGNEKRSSSQGTQSEAGQPNAAQMAAIATAVTQYRAAHESPARD</sequence>
<evidence type="ECO:0000256" key="1">
    <source>
        <dbReference type="ARBA" id="ARBA00022475"/>
    </source>
</evidence>
<dbReference type="EMBL" id="QLMD01000001">
    <property type="protein sequence ID" value="RAK01754.1"/>
    <property type="molecule type" value="Genomic_DNA"/>
</dbReference>
<dbReference type="NCBIfam" id="TIGR01195">
    <property type="entry name" value="oadG_fam"/>
    <property type="match status" value="1"/>
</dbReference>
<comment type="caution">
    <text evidence="7">The sequence shown here is derived from an EMBL/GenBank/DDBJ whole genome shotgun (WGS) entry which is preliminary data.</text>
</comment>
<feature type="transmembrane region" description="Helical" evidence="5">
    <location>
        <begin position="12"/>
        <end position="34"/>
    </location>
</feature>
<dbReference type="GO" id="GO:0036376">
    <property type="term" value="P:sodium ion export across plasma membrane"/>
    <property type="evidence" value="ECO:0007669"/>
    <property type="project" value="InterPro"/>
</dbReference>
<accession>A0A327X6S9</accession>
<evidence type="ECO:0000313" key="9">
    <source>
        <dbReference type="Proteomes" id="UP000249203"/>
    </source>
</evidence>
<dbReference type="Proteomes" id="UP000287865">
    <property type="component" value="Unassembled WGS sequence"/>
</dbReference>
<dbReference type="RefSeq" id="WP_111568224.1">
    <property type="nucleotide sequence ID" value="NZ_PIPK01000001.1"/>
</dbReference>
<keyword evidence="10" id="KW-1185">Reference proteome</keyword>
<keyword evidence="5" id="KW-0739">Sodium transport</keyword>
<dbReference type="GO" id="GO:0015451">
    <property type="term" value="F:decarboxylation-driven active transmembrane transporter activity"/>
    <property type="evidence" value="ECO:0007669"/>
    <property type="project" value="UniProtKB-EC"/>
</dbReference>
<gene>
    <name evidence="7" type="ORF">B0I24_101381</name>
    <name evidence="8" type="ORF">CWE07_01840</name>
</gene>
<reference evidence="8 10" key="1">
    <citation type="journal article" date="2018" name="Front. Microbiol.">
        <title>Genome-Based Analysis Reveals the Taxonomy and Diversity of the Family Idiomarinaceae.</title>
        <authorList>
            <person name="Liu Y."/>
            <person name="Lai Q."/>
            <person name="Shao Z."/>
        </authorList>
    </citation>
    <scope>NUCLEOTIDE SEQUENCE [LARGE SCALE GENOMIC DNA]</scope>
    <source>
        <strain evidence="8 10">CF12-14</strain>
    </source>
</reference>
<name>A0A327X6S9_9GAMM</name>
<evidence type="ECO:0000256" key="2">
    <source>
        <dbReference type="ARBA" id="ARBA00022692"/>
    </source>
</evidence>
<dbReference type="EMBL" id="PIPK01000001">
    <property type="protein sequence ID" value="RUO28569.1"/>
    <property type="molecule type" value="Genomic_DNA"/>
</dbReference>
<dbReference type="GO" id="GO:0015081">
    <property type="term" value="F:sodium ion transmembrane transporter activity"/>
    <property type="evidence" value="ECO:0007669"/>
    <property type="project" value="InterPro"/>
</dbReference>
<keyword evidence="5" id="KW-0813">Transport</keyword>
<keyword evidence="3 5" id="KW-1133">Transmembrane helix</keyword>
<dbReference type="Pfam" id="PF04277">
    <property type="entry name" value="OAD_gamma"/>
    <property type="match status" value="1"/>
</dbReference>
<keyword evidence="2 5" id="KW-0812">Transmembrane</keyword>
<keyword evidence="4 5" id="KW-0472">Membrane</keyword>
<protein>
    <recommendedName>
        <fullName evidence="5">Oxaloacetate decarboxylase gamma chain</fullName>
        <ecNumber evidence="5">7.2.4.2</ecNumber>
    </recommendedName>
</protein>
<feature type="region of interest" description="Disordered" evidence="6">
    <location>
        <begin position="44"/>
        <end position="68"/>
    </location>
</feature>
<keyword evidence="5" id="KW-0406">Ion transport</keyword>
<evidence type="ECO:0000256" key="4">
    <source>
        <dbReference type="ARBA" id="ARBA00023136"/>
    </source>
</evidence>
<dbReference type="GO" id="GO:0005886">
    <property type="term" value="C:plasma membrane"/>
    <property type="evidence" value="ECO:0007669"/>
    <property type="project" value="UniProtKB-SubCell"/>
</dbReference>
<comment type="function">
    <text evidence="5">Catalyzes the decarboxylation of oxaloacetate coupled to Na(+) translocation.</text>
</comment>
<dbReference type="InterPro" id="IPR005899">
    <property type="entry name" value="Na_pump_deCOase"/>
</dbReference>
<comment type="cofactor">
    <cofactor evidence="5">
        <name>Na(+)</name>
        <dbReference type="ChEBI" id="CHEBI:29101"/>
    </cofactor>
</comment>